<dbReference type="SUPFAM" id="SSF82171">
    <property type="entry name" value="DPP6 N-terminal domain-like"/>
    <property type="match status" value="1"/>
</dbReference>
<feature type="repeat" description="WD" evidence="3">
    <location>
        <begin position="907"/>
        <end position="933"/>
    </location>
</feature>
<evidence type="ECO:0000313" key="7">
    <source>
        <dbReference type="Proteomes" id="UP001589703"/>
    </source>
</evidence>
<dbReference type="SMART" id="SM00320">
    <property type="entry name" value="WD40"/>
    <property type="match status" value="14"/>
</dbReference>
<evidence type="ECO:0000313" key="6">
    <source>
        <dbReference type="EMBL" id="MFB9733876.1"/>
    </source>
</evidence>
<feature type="repeat" description="WD" evidence="3">
    <location>
        <begin position="1030"/>
        <end position="1062"/>
    </location>
</feature>
<feature type="compositionally biased region" description="Pro residues" evidence="4">
    <location>
        <begin position="199"/>
        <end position="216"/>
    </location>
</feature>
<feature type="domain" description="Novel STAND NTPase 1" evidence="5">
    <location>
        <begin position="284"/>
        <end position="559"/>
    </location>
</feature>
<dbReference type="Proteomes" id="UP001589703">
    <property type="component" value="Unassembled WGS sequence"/>
</dbReference>
<feature type="region of interest" description="Disordered" evidence="4">
    <location>
        <begin position="1"/>
        <end position="21"/>
    </location>
</feature>
<dbReference type="SUPFAM" id="SSF50978">
    <property type="entry name" value="WD40 repeat-like"/>
    <property type="match status" value="2"/>
</dbReference>
<dbReference type="InterPro" id="IPR036322">
    <property type="entry name" value="WD40_repeat_dom_sf"/>
</dbReference>
<evidence type="ECO:0000256" key="4">
    <source>
        <dbReference type="SAM" id="MobiDB-lite"/>
    </source>
</evidence>
<dbReference type="EMBL" id="JBHMAR010000001">
    <property type="protein sequence ID" value="MFB9733876.1"/>
    <property type="molecule type" value="Genomic_DNA"/>
</dbReference>
<gene>
    <name evidence="6" type="ORF">ACFFRO_01710</name>
</gene>
<dbReference type="Pfam" id="PF20703">
    <property type="entry name" value="nSTAND1"/>
    <property type="match status" value="2"/>
</dbReference>
<comment type="caution">
    <text evidence="6">The sequence shown here is derived from an EMBL/GenBank/DDBJ whole genome shotgun (WGS) entry which is preliminary data.</text>
</comment>
<feature type="repeat" description="WD" evidence="3">
    <location>
        <begin position="1076"/>
        <end position="1108"/>
    </location>
</feature>
<accession>A0ABV5V7S7</accession>
<dbReference type="RefSeq" id="WP_385857843.1">
    <property type="nucleotide sequence ID" value="NZ_JBHMAR010000001.1"/>
</dbReference>
<organism evidence="6 7">
    <name type="scientific">Streptomyces thermocoprophilus</name>
    <dbReference type="NCBI Taxonomy" id="78356"/>
    <lineage>
        <taxon>Bacteria</taxon>
        <taxon>Bacillati</taxon>
        <taxon>Actinomycetota</taxon>
        <taxon>Actinomycetes</taxon>
        <taxon>Kitasatosporales</taxon>
        <taxon>Streptomycetaceae</taxon>
        <taxon>Streptomyces</taxon>
    </lineage>
</organism>
<dbReference type="InterPro" id="IPR001680">
    <property type="entry name" value="WD40_rpt"/>
</dbReference>
<reference evidence="6 7" key="1">
    <citation type="submission" date="2024-09" db="EMBL/GenBank/DDBJ databases">
        <authorList>
            <person name="Sun Q."/>
            <person name="Mori K."/>
        </authorList>
    </citation>
    <scope>NUCLEOTIDE SEQUENCE [LARGE SCALE GENOMIC DNA]</scope>
    <source>
        <strain evidence="6 7">JCM 10918</strain>
    </source>
</reference>
<dbReference type="PROSITE" id="PS50082">
    <property type="entry name" value="WD_REPEATS_2"/>
    <property type="match status" value="7"/>
</dbReference>
<dbReference type="Gene3D" id="2.130.10.10">
    <property type="entry name" value="YVTN repeat-like/Quinoprotein amine dehydrogenase"/>
    <property type="match status" value="4"/>
</dbReference>
<proteinExistence type="predicted"/>
<feature type="compositionally biased region" description="Pro residues" evidence="4">
    <location>
        <begin position="11"/>
        <end position="20"/>
    </location>
</feature>
<dbReference type="SUPFAM" id="SSF52540">
    <property type="entry name" value="P-loop containing nucleoside triphosphate hydrolases"/>
    <property type="match status" value="1"/>
</dbReference>
<dbReference type="PANTHER" id="PTHR22847">
    <property type="entry name" value="WD40 REPEAT PROTEIN"/>
    <property type="match status" value="1"/>
</dbReference>
<feature type="repeat" description="WD" evidence="3">
    <location>
        <begin position="946"/>
        <end position="987"/>
    </location>
</feature>
<evidence type="ECO:0000256" key="1">
    <source>
        <dbReference type="ARBA" id="ARBA00022574"/>
    </source>
</evidence>
<feature type="repeat" description="WD" evidence="3">
    <location>
        <begin position="1311"/>
        <end position="1352"/>
    </location>
</feature>
<feature type="region of interest" description="Disordered" evidence="4">
    <location>
        <begin position="184"/>
        <end position="284"/>
    </location>
</feature>
<dbReference type="PROSITE" id="PS50294">
    <property type="entry name" value="WD_REPEATS_REGION"/>
    <property type="match status" value="5"/>
</dbReference>
<feature type="repeat" description="WD" evidence="3">
    <location>
        <begin position="1227"/>
        <end position="1258"/>
    </location>
</feature>
<dbReference type="Pfam" id="PF00400">
    <property type="entry name" value="WD40"/>
    <property type="match status" value="11"/>
</dbReference>
<dbReference type="PROSITE" id="PS00678">
    <property type="entry name" value="WD_REPEATS_1"/>
    <property type="match status" value="1"/>
</dbReference>
<name>A0ABV5V7S7_9ACTN</name>
<dbReference type="InterPro" id="IPR049052">
    <property type="entry name" value="nSTAND1"/>
</dbReference>
<dbReference type="InterPro" id="IPR015943">
    <property type="entry name" value="WD40/YVTN_repeat-like_dom_sf"/>
</dbReference>
<keyword evidence="2" id="KW-0677">Repeat</keyword>
<evidence type="ECO:0000256" key="3">
    <source>
        <dbReference type="PROSITE-ProRule" id="PRU00221"/>
    </source>
</evidence>
<feature type="domain" description="Novel STAND NTPase 1" evidence="5">
    <location>
        <begin position="64"/>
        <end position="169"/>
    </location>
</feature>
<feature type="compositionally biased region" description="Low complexity" evidence="4">
    <location>
        <begin position="229"/>
        <end position="284"/>
    </location>
</feature>
<dbReference type="InterPro" id="IPR019775">
    <property type="entry name" value="WD40_repeat_CS"/>
</dbReference>
<keyword evidence="1 3" id="KW-0853">WD repeat</keyword>
<dbReference type="PANTHER" id="PTHR22847:SF637">
    <property type="entry name" value="WD REPEAT DOMAIN 5B"/>
    <property type="match status" value="1"/>
</dbReference>
<keyword evidence="7" id="KW-1185">Reference proteome</keyword>
<feature type="repeat" description="WD" evidence="3">
    <location>
        <begin position="992"/>
        <end position="1025"/>
    </location>
</feature>
<dbReference type="CDD" id="cd00200">
    <property type="entry name" value="WD40"/>
    <property type="match status" value="3"/>
</dbReference>
<evidence type="ECO:0000259" key="5">
    <source>
        <dbReference type="Pfam" id="PF20703"/>
    </source>
</evidence>
<sequence length="1388" mass="144056">MTEHDTDTPGTPAPDGPPLWRPTRMHAEVINGDSYQAARDITIRYGDGVRRTVPGPGAGRMLCPYPGLAPFGVRDKQWFHGRDRMVHAVIERLDARLREGGPLVLIGPSGAGKSSLLAAGLLPALVDGRLPVAGSSTWRQLVLTPTASPALALASAAGLDAEAARSTVPAWRADPERCVAELRALPGRSGRTGTGDPAPADPGPGGPRTGNPPPGDPGTGNPAPGDPGTGDPRTGGPAPDDPATGDPRTGGPAPDDPGTGDPAPAAPGSARPAPGTEPGAEPPASGLVVVVDQFEEVFTACGDEAEREWFVDVLDRLARPEGGAAVVLGVRADFYAACTAHPQLRAALRAGPVLLEPMTEDELKDAIRLPAFSVGLDVEDGLVELLLADLGAAGDPSGTGGTGRLPLLAHALRATWQQRHGHTLTVDGYRVTGGIQGAVATTAERLYDALPPSCREAARWVFLRLVIVGRDADDTRRRVRYEELLRHAPDREAAVRVLDDFTRGRLLTRDLDTVMMTHEVLIRAWPRLRDWIEHDRGGNLVRQDLEEAAEAWERAGRDTAALYRGNRLETALAWAETHGAEISGSARAFLAAARAHQRRGQRLRRAAVSTITVLAVVASVAAGFAFRQEANARDAAARALRARDQAVNAAVTSASVQLAPTDPSLSAQLALTSYRMDPTADAASRLITTQNTPLATRLAGTGDAVRTVAYSPDGHMLAAGNLDGNVVRLWDVSDPGRPMRLGGPLPMDSHIDAIASVAFSPDGRVLAVAGHTIGGGGSGGFVELWSLISPSLPVLLGRATDPAVRGFDAATTVESLAFSPDGRTLAAGWNAGLVSRWDVARPEDVRPAGAPLDLDCPGTFSGAVAFSPNGRTLAAACDDDAGTISLWNTADRAHPARGRSLTTGGGVNSVAFSPDSRTLAAGTQRGQVRLWDVADPGRPTDVGKPLTGPAQPVSSVAFSPDGHTLAAGSADHGIHLWNVTRPTMTTPLGRALTGPGDAVTAVVFSPDSRTLAAGNFDGNVDLWSLPPTRIAGAGGNVASVAFSPDGRTLATANQNATVAVWNTADPLHPVPRGAPLTGPGAPVASVAFSPDGRLLAAGDGNGVVTLWNTVDPNHPVRLRETLTGAGGAVFGLAFSPDGRTLAAAGDKKYGGTIALWDVSDPAHPERRPGISTSDTSSVWSLAYSPDGKVLAAGGDTSNGTVGLWSTTEPGSRVGGRYEQPKGTSAWVAFSPDGRTLAVGNSHGTVTLWDASDPHHMKRRGSPLVVPGGSLWSVAFSPDGHTLAAAGHTDSGTIHLWDVTDPDRPAPIGRPLTVDTGFVAVLAFSPDGHTLAATTDAGVATLWDLNVESAIDRICAASSGALTQQQWKRYVVSLPYDPPCGGKEGTRQE</sequence>
<protein>
    <recommendedName>
        <fullName evidence="5">Novel STAND NTPase 1 domain-containing protein</fullName>
    </recommendedName>
</protein>
<dbReference type="InterPro" id="IPR027417">
    <property type="entry name" value="P-loop_NTPase"/>
</dbReference>
<evidence type="ECO:0000256" key="2">
    <source>
        <dbReference type="ARBA" id="ARBA00022737"/>
    </source>
</evidence>